<protein>
    <recommendedName>
        <fullName evidence="3">Helix-turn-helix domain-containing protein</fullName>
    </recommendedName>
</protein>
<accession>A0A147F5U7</accession>
<dbReference type="PATRIC" id="fig|2033.7.peg.3262"/>
<sequence>MSHTDTPWVPIETAAQHYSVSPDTIRRMITRGEIEGRRFGPRLIRVQIPAILTAARPLQYIGGDAE</sequence>
<gene>
    <name evidence="1" type="ORF">RSA3_12280</name>
</gene>
<comment type="caution">
    <text evidence="1">The sequence shown here is derived from an EMBL/GenBank/DDBJ whole genome shotgun (WGS) entry which is preliminary data.</text>
</comment>
<name>A0A147F5U7_MICTE</name>
<evidence type="ECO:0008006" key="3">
    <source>
        <dbReference type="Google" id="ProtNLM"/>
    </source>
</evidence>
<proteinExistence type="predicted"/>
<evidence type="ECO:0000313" key="2">
    <source>
        <dbReference type="Proteomes" id="UP000072189"/>
    </source>
</evidence>
<reference evidence="1 2" key="1">
    <citation type="journal article" date="2016" name="Front. Microbiol.">
        <title>Genomic Resource of Rice Seed Associated Bacteria.</title>
        <authorList>
            <person name="Midha S."/>
            <person name="Bansal K."/>
            <person name="Sharma S."/>
            <person name="Kumar N."/>
            <person name="Patil P.P."/>
            <person name="Chaudhry V."/>
            <person name="Patil P.B."/>
        </authorList>
    </citation>
    <scope>NUCLEOTIDE SEQUENCE [LARGE SCALE GENOMIC DNA]</scope>
    <source>
        <strain evidence="1 2">RSA3</strain>
    </source>
</reference>
<dbReference type="AlphaFoldDB" id="A0A147F5U7"/>
<evidence type="ECO:0000313" key="1">
    <source>
        <dbReference type="EMBL" id="KTS09910.1"/>
    </source>
</evidence>
<dbReference type="Proteomes" id="UP000072189">
    <property type="component" value="Unassembled WGS sequence"/>
</dbReference>
<dbReference type="EMBL" id="LDRV01000080">
    <property type="protein sequence ID" value="KTS09910.1"/>
    <property type="molecule type" value="Genomic_DNA"/>
</dbReference>
<organism evidence="1 2">
    <name type="scientific">Microbacterium testaceum</name>
    <name type="common">Aureobacterium testaceum</name>
    <name type="synonym">Brevibacterium testaceum</name>
    <dbReference type="NCBI Taxonomy" id="2033"/>
    <lineage>
        <taxon>Bacteria</taxon>
        <taxon>Bacillati</taxon>
        <taxon>Actinomycetota</taxon>
        <taxon>Actinomycetes</taxon>
        <taxon>Micrococcales</taxon>
        <taxon>Microbacteriaceae</taxon>
        <taxon>Microbacterium</taxon>
    </lineage>
</organism>